<dbReference type="GO" id="GO:0016787">
    <property type="term" value="F:hydrolase activity"/>
    <property type="evidence" value="ECO:0007669"/>
    <property type="project" value="UniProtKB-KW"/>
</dbReference>
<dbReference type="InterPro" id="IPR000086">
    <property type="entry name" value="NUDIX_hydrolase_dom"/>
</dbReference>
<dbReference type="PROSITE" id="PS51462">
    <property type="entry name" value="NUDIX"/>
    <property type="match status" value="1"/>
</dbReference>
<gene>
    <name evidence="4" type="ORF">ASD8599_00501</name>
</gene>
<evidence type="ECO:0000256" key="1">
    <source>
        <dbReference type="ARBA" id="ARBA00001946"/>
    </source>
</evidence>
<dbReference type="Pfam" id="PF00293">
    <property type="entry name" value="NUDIX"/>
    <property type="match status" value="1"/>
</dbReference>
<dbReference type="SUPFAM" id="SSF55811">
    <property type="entry name" value="Nudix"/>
    <property type="match status" value="1"/>
</dbReference>
<evidence type="ECO:0000313" key="4">
    <source>
        <dbReference type="EMBL" id="SPH19765.1"/>
    </source>
</evidence>
<dbReference type="Proteomes" id="UP000244880">
    <property type="component" value="Unassembled WGS sequence"/>
</dbReference>
<dbReference type="PROSITE" id="PS00893">
    <property type="entry name" value="NUDIX_BOX"/>
    <property type="match status" value="1"/>
</dbReference>
<evidence type="ECO:0000259" key="3">
    <source>
        <dbReference type="PROSITE" id="PS51462"/>
    </source>
</evidence>
<dbReference type="RefSeq" id="WP_306418861.1">
    <property type="nucleotide sequence ID" value="NZ_OMOR01000001.1"/>
</dbReference>
<dbReference type="InterPro" id="IPR020084">
    <property type="entry name" value="NUDIX_hydrolase_CS"/>
</dbReference>
<dbReference type="AlphaFoldDB" id="A0A2R8BA54"/>
<keyword evidence="5" id="KW-1185">Reference proteome</keyword>
<evidence type="ECO:0000313" key="5">
    <source>
        <dbReference type="Proteomes" id="UP000244880"/>
    </source>
</evidence>
<evidence type="ECO:0000256" key="2">
    <source>
        <dbReference type="ARBA" id="ARBA00022801"/>
    </source>
</evidence>
<sequence>MNMPFHGAKLALFLGDDLAVLLRDDFDHIPFPDHWDLPGGGREGNEVPLGCALRETYEELGLTIAPEDVSWGKRFDGGQGEVWLFVAHLPAGLADGVVFGDEGQRWALMAPDVFVAHPKAVPNFAARLRLYLSGVAGDFYEKPPR</sequence>
<protein>
    <recommendedName>
        <fullName evidence="3">Nudix hydrolase domain-containing protein</fullName>
    </recommendedName>
</protein>
<dbReference type="InterPro" id="IPR015797">
    <property type="entry name" value="NUDIX_hydrolase-like_dom_sf"/>
</dbReference>
<accession>A0A2R8BA54</accession>
<feature type="domain" description="Nudix hydrolase" evidence="3">
    <location>
        <begin position="3"/>
        <end position="132"/>
    </location>
</feature>
<keyword evidence="2" id="KW-0378">Hydrolase</keyword>
<proteinExistence type="predicted"/>
<name>A0A2R8BA54_9RHOB</name>
<organism evidence="4 5">
    <name type="scientific">Ascidiaceihabitans donghaensis</name>
    <dbReference type="NCBI Taxonomy" id="1510460"/>
    <lineage>
        <taxon>Bacteria</taxon>
        <taxon>Pseudomonadati</taxon>
        <taxon>Pseudomonadota</taxon>
        <taxon>Alphaproteobacteria</taxon>
        <taxon>Rhodobacterales</taxon>
        <taxon>Paracoccaceae</taxon>
        <taxon>Ascidiaceihabitans</taxon>
    </lineage>
</organism>
<reference evidence="4 5" key="1">
    <citation type="submission" date="2018-03" db="EMBL/GenBank/DDBJ databases">
        <authorList>
            <person name="Keele B.F."/>
        </authorList>
    </citation>
    <scope>NUCLEOTIDE SEQUENCE [LARGE SCALE GENOMIC DNA]</scope>
    <source>
        <strain evidence="4 5">CECT 8599</strain>
    </source>
</reference>
<dbReference type="Gene3D" id="3.90.79.10">
    <property type="entry name" value="Nucleoside Triphosphate Pyrophosphohydrolase"/>
    <property type="match status" value="1"/>
</dbReference>
<dbReference type="CDD" id="cd04682">
    <property type="entry name" value="NUDIX_Hydrolase"/>
    <property type="match status" value="1"/>
</dbReference>
<dbReference type="EMBL" id="OMOR01000001">
    <property type="protein sequence ID" value="SPH19765.1"/>
    <property type="molecule type" value="Genomic_DNA"/>
</dbReference>
<comment type="cofactor">
    <cofactor evidence="1">
        <name>Mg(2+)</name>
        <dbReference type="ChEBI" id="CHEBI:18420"/>
    </cofactor>
</comment>